<evidence type="ECO:0000259" key="4">
    <source>
        <dbReference type="Pfam" id="PF00501"/>
    </source>
</evidence>
<dbReference type="PANTHER" id="PTHR24096:SF353">
    <property type="entry name" value="GH16244P-RELATED"/>
    <property type="match status" value="1"/>
</dbReference>
<comment type="caution">
    <text evidence="6">The sequence shown here is derived from an EMBL/GenBank/DDBJ whole genome shotgun (WGS) entry which is preliminary data.</text>
</comment>
<keyword evidence="3" id="KW-0472">Membrane</keyword>
<dbReference type="GO" id="GO:0005777">
    <property type="term" value="C:peroxisome"/>
    <property type="evidence" value="ECO:0007669"/>
    <property type="project" value="UniProtKB-SubCell"/>
</dbReference>
<dbReference type="GO" id="GO:0004467">
    <property type="term" value="F:long-chain fatty acid-CoA ligase activity"/>
    <property type="evidence" value="ECO:0007669"/>
    <property type="project" value="TreeGrafter"/>
</dbReference>
<proteinExistence type="predicted"/>
<dbReference type="FunFam" id="3.40.50.12780:FF:000025">
    <property type="entry name" value="luciferin 4-monooxygenase"/>
    <property type="match status" value="1"/>
</dbReference>
<feature type="domain" description="AMP-binding enzyme C-terminal" evidence="5">
    <location>
        <begin position="440"/>
        <end position="517"/>
    </location>
</feature>
<dbReference type="GO" id="GO:0046949">
    <property type="term" value="P:fatty-acyl-CoA biosynthetic process"/>
    <property type="evidence" value="ECO:0007669"/>
    <property type="project" value="TreeGrafter"/>
</dbReference>
<keyword evidence="7" id="KW-1185">Reference proteome</keyword>
<evidence type="ECO:0000259" key="5">
    <source>
        <dbReference type="Pfam" id="PF13193"/>
    </source>
</evidence>
<dbReference type="Gene3D" id="3.40.50.12780">
    <property type="entry name" value="N-terminal domain of ligase-like"/>
    <property type="match status" value="1"/>
</dbReference>
<dbReference type="InterPro" id="IPR045851">
    <property type="entry name" value="AMP-bd_C_sf"/>
</dbReference>
<name>A0A9J6BLW3_POLVA</name>
<organism evidence="6 7">
    <name type="scientific">Polypedilum vanderplanki</name>
    <name type="common">Sleeping chironomid midge</name>
    <dbReference type="NCBI Taxonomy" id="319348"/>
    <lineage>
        <taxon>Eukaryota</taxon>
        <taxon>Metazoa</taxon>
        <taxon>Ecdysozoa</taxon>
        <taxon>Arthropoda</taxon>
        <taxon>Hexapoda</taxon>
        <taxon>Insecta</taxon>
        <taxon>Pterygota</taxon>
        <taxon>Neoptera</taxon>
        <taxon>Endopterygota</taxon>
        <taxon>Diptera</taxon>
        <taxon>Nematocera</taxon>
        <taxon>Chironomoidea</taxon>
        <taxon>Chironomidae</taxon>
        <taxon>Chironominae</taxon>
        <taxon>Polypedilum</taxon>
        <taxon>Polypedilum</taxon>
    </lineage>
</organism>
<gene>
    <name evidence="6" type="ORF">PVAND_001086</name>
</gene>
<dbReference type="InterPro" id="IPR042099">
    <property type="entry name" value="ANL_N_sf"/>
</dbReference>
<dbReference type="Proteomes" id="UP001107558">
    <property type="component" value="Chromosome 3"/>
</dbReference>
<dbReference type="Pfam" id="PF13193">
    <property type="entry name" value="AMP-binding_C"/>
    <property type="match status" value="1"/>
</dbReference>
<dbReference type="PANTHER" id="PTHR24096">
    <property type="entry name" value="LONG-CHAIN-FATTY-ACID--COA LIGASE"/>
    <property type="match status" value="1"/>
</dbReference>
<dbReference type="InterPro" id="IPR025110">
    <property type="entry name" value="AMP-bd_C"/>
</dbReference>
<reference evidence="6" key="1">
    <citation type="submission" date="2021-03" db="EMBL/GenBank/DDBJ databases">
        <title>Chromosome level genome of the anhydrobiotic midge Polypedilum vanderplanki.</title>
        <authorList>
            <person name="Yoshida Y."/>
            <person name="Kikawada T."/>
            <person name="Gusev O."/>
        </authorList>
    </citation>
    <scope>NUCLEOTIDE SEQUENCE</scope>
    <source>
        <strain evidence="6">NIAS01</strain>
        <tissue evidence="6">Whole body or cell culture</tissue>
    </source>
</reference>
<accession>A0A9J6BLW3</accession>
<dbReference type="EMBL" id="JADBJN010000003">
    <property type="protein sequence ID" value="KAG5670852.1"/>
    <property type="molecule type" value="Genomic_DNA"/>
</dbReference>
<feature type="transmembrane region" description="Helical" evidence="3">
    <location>
        <begin position="227"/>
        <end position="250"/>
    </location>
</feature>
<evidence type="ECO:0000313" key="7">
    <source>
        <dbReference type="Proteomes" id="UP001107558"/>
    </source>
</evidence>
<sequence length="530" mass="60035">MFKPTFNRATKVWSGPKVPPIFKPDQNLGQLIVKVLEQTPDAVTQISADSNVSVTCGEMRERILKFAVHLNNLGLKEGDVIGVVAGNTENIAPVVFACFLLGLPVNPLAPIMIESDIVQMYSKTKPKLIFCDEKNLKTVQNALDMMKSEAKIYTVMEKVDNYECVTEILKNDVNFDNLLLPEVDPKSILIILCSSGSTGSPKGICKSHREVLSAIFPLYNNHLNERAIFFVISPVFWFSGFLFLLMSSLFNYTRVITAEPYNPKRFIDILSKYNVNLTMTPPFLLVNLLQSGEMKKLEKMKVWLLAGATVSKEVFEKFLPFIPNSMLVNGYACTEENVMAINYEMRKYESCGFPVQNVEIQIADDDGNALENNQNGEIYIKVPIHFLNYFEEPEKTREAFNGDWFKTGDIGHFDDEGFLYITDRKKDLMKFQGYQVTPSEIETIINELKGVVSSCVVGVFDSVNSNDIIHAFVIVEDTKNITEDQIKIYVNERVIDQKKIRGDVHFVKSFPLGITGKVDRKKVREMAQRT</sequence>
<dbReference type="AlphaFoldDB" id="A0A9J6BLW3"/>
<dbReference type="PROSITE" id="PS00455">
    <property type="entry name" value="AMP_BINDING"/>
    <property type="match status" value="1"/>
</dbReference>
<dbReference type="InterPro" id="IPR020845">
    <property type="entry name" value="AMP-binding_CS"/>
</dbReference>
<feature type="domain" description="AMP-dependent synthetase/ligase" evidence="4">
    <location>
        <begin position="36"/>
        <end position="389"/>
    </location>
</feature>
<evidence type="ECO:0000256" key="3">
    <source>
        <dbReference type="SAM" id="Phobius"/>
    </source>
</evidence>
<dbReference type="Gene3D" id="3.30.300.30">
    <property type="match status" value="1"/>
</dbReference>
<evidence type="ECO:0000256" key="1">
    <source>
        <dbReference type="ARBA" id="ARBA00004275"/>
    </source>
</evidence>
<keyword evidence="3" id="KW-1133">Transmembrane helix</keyword>
<protein>
    <submittedName>
        <fullName evidence="6">Uncharacterized protein</fullName>
    </submittedName>
</protein>
<dbReference type="Pfam" id="PF00501">
    <property type="entry name" value="AMP-binding"/>
    <property type="match status" value="1"/>
</dbReference>
<dbReference type="OrthoDB" id="10253869at2759"/>
<evidence type="ECO:0000313" key="6">
    <source>
        <dbReference type="EMBL" id="KAG5670852.1"/>
    </source>
</evidence>
<dbReference type="InterPro" id="IPR000873">
    <property type="entry name" value="AMP-dep_synth/lig_dom"/>
</dbReference>
<keyword evidence="2" id="KW-0576">Peroxisome</keyword>
<dbReference type="SUPFAM" id="SSF56801">
    <property type="entry name" value="Acetyl-CoA synthetase-like"/>
    <property type="match status" value="1"/>
</dbReference>
<keyword evidence="3" id="KW-0812">Transmembrane</keyword>
<evidence type="ECO:0000256" key="2">
    <source>
        <dbReference type="ARBA" id="ARBA00023140"/>
    </source>
</evidence>
<comment type="subcellular location">
    <subcellularLocation>
        <location evidence="1">Peroxisome</location>
    </subcellularLocation>
</comment>